<feature type="compositionally biased region" description="Polar residues" evidence="1">
    <location>
        <begin position="20"/>
        <end position="60"/>
    </location>
</feature>
<dbReference type="Proteomes" id="UP000066549">
    <property type="component" value="Chromosome"/>
</dbReference>
<dbReference type="EMBL" id="CP011002">
    <property type="protein sequence ID" value="AKO66213.1"/>
    <property type="molecule type" value="Genomic_DNA"/>
</dbReference>
<sequence length="340" mass="38439">MTQNNNNVNKSNFSSVESYINKNTPSSPAVQNNADVKNTPSSPAVQNNAGVKNTPSSPAVQNKAGVKGGSKPTSEKKNPAVTKQDAKNTSTAKSSVKKTKAPVVMPIPEYLIAPKSSYQLWYDAYQQAKASKDKKIHQAFKKHKKIYKDWKSDALSFEAWWKEKAYLFEDKSKVEEVSKYIKSKTSVNLSIPVNKSMDTLVNQFKTVMKPILDKTKTQEVIIKHKFAPTINKGLKPINIKLLLELNKTVFNQKFEDKQELAYQVSIIVNKPEYKDTAPASLVKFKELYENMQKSNPLIKAIVKSVDIKEMSNVKRYINRYRQKGHKLLMNVAMGIFPGKY</sequence>
<accession>A0A0H4J373</accession>
<keyword evidence="3" id="KW-1185">Reference proteome</keyword>
<reference evidence="2 3" key="1">
    <citation type="submission" date="2015-03" db="EMBL/GenBank/DDBJ databases">
        <title>Comparative analysis of the OM43 clade including a novel species from Red Sea uncovers genomic and metabolic diversity among marine methylotrophs.</title>
        <authorList>
            <person name="Jimenez-Infante F."/>
            <person name="Ngugi D.K."/>
            <person name="Vinu M."/>
            <person name="Alam I."/>
            <person name="Kamau A."/>
            <person name="Blom J."/>
            <person name="Bajic V.B."/>
            <person name="Stingl U."/>
        </authorList>
    </citation>
    <scope>NUCLEOTIDE SEQUENCE [LARGE SCALE GENOMIC DNA]</scope>
    <source>
        <strain evidence="2 3">MBRSH7</strain>
    </source>
</reference>
<feature type="compositionally biased region" description="Low complexity" evidence="1">
    <location>
        <begin position="1"/>
        <end position="18"/>
    </location>
</feature>
<gene>
    <name evidence="2" type="ORF">VI33_05950</name>
</gene>
<protein>
    <submittedName>
        <fullName evidence="2">Uncharacterized protein</fullName>
    </submittedName>
</protein>
<evidence type="ECO:0000256" key="1">
    <source>
        <dbReference type="SAM" id="MobiDB-lite"/>
    </source>
</evidence>
<dbReference type="AlphaFoldDB" id="A0A0H4J373"/>
<evidence type="ECO:0000313" key="2">
    <source>
        <dbReference type="EMBL" id="AKO66213.1"/>
    </source>
</evidence>
<feature type="region of interest" description="Disordered" evidence="1">
    <location>
        <begin position="1"/>
        <end position="98"/>
    </location>
</feature>
<proteinExistence type="predicted"/>
<evidence type="ECO:0000313" key="3">
    <source>
        <dbReference type="Proteomes" id="UP000066549"/>
    </source>
</evidence>
<organism evidence="2 3">
    <name type="scientific">Methylophilales bacterium MBRS-H7</name>
    <dbReference type="NCBI Taxonomy" id="1623450"/>
    <lineage>
        <taxon>Bacteria</taxon>
        <taxon>Pseudomonadati</taxon>
        <taxon>Pseudomonadota</taxon>
        <taxon>Betaproteobacteria</taxon>
        <taxon>Nitrosomonadales</taxon>
        <taxon>OM43 clade</taxon>
    </lineage>
</organism>
<name>A0A0H4J373_9PROT</name>